<dbReference type="InParanoid" id="A0A163JF67"/>
<sequence length="281" mass="31754">MSLCNLVRQSNEQLSNIIRSHGTDGFFLTFEPASLQAKWYSAACQPTRNPRLLVLDSSFNPPTKAHAALLTKALDSRPGYYDASLLLLSTQNADKKLTGASIVERAQMMEIMARRQESLGIPVYVGLTCQARFINKASELQNWHQKQQEHQKHQYTGIELHFILGHDTVTRLLDPKYYAPQPVKEALSPFFKNCYLICADRPGYTKENDDDELWSTPMIRSYADRISRISLVDYGPVASISSTLARKTVASISAGDEKRETLLQFLDDDIADYVLDAKLYQ</sequence>
<gene>
    <name evidence="2" type="primary">ABSGL_06752.1 scaffold 8661</name>
</gene>
<name>A0A163JF67_ABSGL</name>
<feature type="domain" description="Cytidyltransferase-like" evidence="1">
    <location>
        <begin position="56"/>
        <end position="220"/>
    </location>
</feature>
<dbReference type="STRING" id="4829.A0A163JF67"/>
<dbReference type="AlphaFoldDB" id="A0A163JF67"/>
<dbReference type="PANTHER" id="PTHR31285">
    <property type="entry name" value="NICOTINAMIDE MONONUCLEOTIDE ADENYLYLTRANSFERASE"/>
    <property type="match status" value="1"/>
</dbReference>
<accession>A0A163JF67</accession>
<organism evidence="2">
    <name type="scientific">Absidia glauca</name>
    <name type="common">Pin mould</name>
    <dbReference type="NCBI Taxonomy" id="4829"/>
    <lineage>
        <taxon>Eukaryota</taxon>
        <taxon>Fungi</taxon>
        <taxon>Fungi incertae sedis</taxon>
        <taxon>Mucoromycota</taxon>
        <taxon>Mucoromycotina</taxon>
        <taxon>Mucoromycetes</taxon>
        <taxon>Mucorales</taxon>
        <taxon>Cunninghamellaceae</taxon>
        <taxon>Absidia</taxon>
    </lineage>
</organism>
<dbReference type="Gene3D" id="3.40.50.620">
    <property type="entry name" value="HUPs"/>
    <property type="match status" value="1"/>
</dbReference>
<evidence type="ECO:0000313" key="3">
    <source>
        <dbReference type="Proteomes" id="UP000078561"/>
    </source>
</evidence>
<dbReference type="GO" id="GO:0005634">
    <property type="term" value="C:nucleus"/>
    <property type="evidence" value="ECO:0007669"/>
    <property type="project" value="TreeGrafter"/>
</dbReference>
<dbReference type="PANTHER" id="PTHR31285:SF0">
    <property type="entry name" value="NICOTINAMIDE MONONUCLEOTIDE ADENYLYLTRANSFERASE"/>
    <property type="match status" value="1"/>
</dbReference>
<dbReference type="OMA" id="ESCHLIC"/>
<dbReference type="Pfam" id="PF01467">
    <property type="entry name" value="CTP_transf_like"/>
    <property type="match status" value="1"/>
</dbReference>
<dbReference type="SUPFAM" id="SSF52374">
    <property type="entry name" value="Nucleotidylyl transferase"/>
    <property type="match status" value="1"/>
</dbReference>
<dbReference type="OrthoDB" id="5591297at2759"/>
<dbReference type="EMBL" id="LT553497">
    <property type="protein sequence ID" value="SAM01016.1"/>
    <property type="molecule type" value="Genomic_DNA"/>
</dbReference>
<keyword evidence="3" id="KW-1185">Reference proteome</keyword>
<reference evidence="2" key="1">
    <citation type="submission" date="2016-04" db="EMBL/GenBank/DDBJ databases">
        <authorList>
            <person name="Evans L.H."/>
            <person name="Alamgir A."/>
            <person name="Owens N."/>
            <person name="Weber N.D."/>
            <person name="Virtaneva K."/>
            <person name="Barbian K."/>
            <person name="Babar A."/>
            <person name="Rosenke K."/>
        </authorList>
    </citation>
    <scope>NUCLEOTIDE SEQUENCE [LARGE SCALE GENOMIC DNA]</scope>
    <source>
        <strain evidence="2">CBS 101.48</strain>
    </source>
</reference>
<dbReference type="GO" id="GO:0000309">
    <property type="term" value="F:nicotinamide-nucleotide adenylyltransferase activity"/>
    <property type="evidence" value="ECO:0007669"/>
    <property type="project" value="TreeGrafter"/>
</dbReference>
<evidence type="ECO:0000313" key="2">
    <source>
        <dbReference type="EMBL" id="SAM01016.1"/>
    </source>
</evidence>
<protein>
    <recommendedName>
        <fullName evidence="1">Cytidyltransferase-like domain-containing protein</fullName>
    </recommendedName>
</protein>
<evidence type="ECO:0000259" key="1">
    <source>
        <dbReference type="Pfam" id="PF01467"/>
    </source>
</evidence>
<dbReference type="GO" id="GO:0016887">
    <property type="term" value="F:ATP hydrolysis activity"/>
    <property type="evidence" value="ECO:0007669"/>
    <property type="project" value="TreeGrafter"/>
</dbReference>
<dbReference type="InterPro" id="IPR014729">
    <property type="entry name" value="Rossmann-like_a/b/a_fold"/>
</dbReference>
<dbReference type="InterPro" id="IPR004821">
    <property type="entry name" value="Cyt_trans-like"/>
</dbReference>
<proteinExistence type="predicted"/>
<dbReference type="FunCoup" id="A0A163JF67">
    <property type="interactions" value="314"/>
</dbReference>
<dbReference type="GO" id="GO:0005737">
    <property type="term" value="C:cytoplasm"/>
    <property type="evidence" value="ECO:0007669"/>
    <property type="project" value="TreeGrafter"/>
</dbReference>
<dbReference type="Proteomes" id="UP000078561">
    <property type="component" value="Unassembled WGS sequence"/>
</dbReference>